<dbReference type="EMBL" id="DF237958">
    <property type="protein sequence ID" value="GAQ92408.1"/>
    <property type="molecule type" value="Genomic_DNA"/>
</dbReference>
<evidence type="ECO:0000313" key="1">
    <source>
        <dbReference type="EMBL" id="GAQ92408.1"/>
    </source>
</evidence>
<proteinExistence type="predicted"/>
<sequence length="786" mass="89099">MKEAERAGGQVEPVVFEFDDNYVQPPEGPFYDETADLIIEDDVEVQLPAHEEDELDNGGTGVGSSGQPFDSAMETVLWMNSAGAGGTKLPNRARNEWLKLMKDDRYRLEECLAKWKSHRDMELTIMKAAVGDGSRIVNLQRAGKDPEPILLSYMPALDLIRKMFADVNNKKGFVLEPQVDNDPAFVGKHIIVPIIVYLDKTTLDGLGRVSAYPMYISLGNFSWEVYNQKSGMQLVALLPSVRGDADWPGPGYKPRSEGLKETCRFFMNWSMSIVFETTREASYTGFQVTDPNGAQHNAVPFIYVISKDLGEASSISGVRSNSCDSCLVPTTEMHLVTRANQGAYDARLEDDMWGVVQQMQRKRDERAPHARILELNKEHGIHFSEPWFWEWNYSDRFWNNVYSKMAPDDLHTIFGGILGHHFIGILGAVGRALPMGEPAFMSFMDVRLHQVYLKYRPSGLRLPSKKDFFTKPCNTPAYEWKAILQVLPLMVVGICKIRSKDVLADWNNTLAIESVEAQRAELTELQRRDVYDSAALAALDANSTGGENRLNKTELFTIFIPNLLVSPDRANDLLVRGWEQRRLLLQWMRSIPLLSELPTALALYFAGEAQLPPAQLRGLDLMGYLDDKLADRIEVVNSCYVVPHVGGRDRLQQARASADFHGSVVLSDLAFASDSPDDPVNHTWYGKAHMFFRAFERKSVWDNALRRRVPTKVPHELVFVRWYNEVGFLDATKCPQLEWARMPGRPEGTPYCQVLSISSIKSVEMMVPKHTFTHNKRLVYRNLYFR</sequence>
<keyword evidence="2" id="KW-1185">Reference proteome</keyword>
<name>A0A1Y1IVV6_KLENI</name>
<evidence type="ECO:0000313" key="2">
    <source>
        <dbReference type="Proteomes" id="UP000054558"/>
    </source>
</evidence>
<dbReference type="Proteomes" id="UP000054558">
    <property type="component" value="Unassembled WGS sequence"/>
</dbReference>
<accession>A0A1Y1IVV6</accession>
<dbReference type="InterPro" id="IPR041078">
    <property type="entry name" value="Plavaka"/>
</dbReference>
<protein>
    <submittedName>
        <fullName evidence="1">Uncharacterized protein</fullName>
    </submittedName>
</protein>
<dbReference type="AlphaFoldDB" id="A0A1Y1IVV6"/>
<dbReference type="Pfam" id="PF18759">
    <property type="entry name" value="Plavaka"/>
    <property type="match status" value="1"/>
</dbReference>
<reference evidence="1 2" key="1">
    <citation type="journal article" date="2014" name="Nat. Commun.">
        <title>Klebsormidium flaccidum genome reveals primary factors for plant terrestrial adaptation.</title>
        <authorList>
            <person name="Hori K."/>
            <person name="Maruyama F."/>
            <person name="Fujisawa T."/>
            <person name="Togashi T."/>
            <person name="Yamamoto N."/>
            <person name="Seo M."/>
            <person name="Sato S."/>
            <person name="Yamada T."/>
            <person name="Mori H."/>
            <person name="Tajima N."/>
            <person name="Moriyama T."/>
            <person name="Ikeuchi M."/>
            <person name="Watanabe M."/>
            <person name="Wada H."/>
            <person name="Kobayashi K."/>
            <person name="Saito M."/>
            <person name="Masuda T."/>
            <person name="Sasaki-Sekimoto Y."/>
            <person name="Mashiguchi K."/>
            <person name="Awai K."/>
            <person name="Shimojima M."/>
            <person name="Masuda S."/>
            <person name="Iwai M."/>
            <person name="Nobusawa T."/>
            <person name="Narise T."/>
            <person name="Kondo S."/>
            <person name="Saito H."/>
            <person name="Sato R."/>
            <person name="Murakawa M."/>
            <person name="Ihara Y."/>
            <person name="Oshima-Yamada Y."/>
            <person name="Ohtaka K."/>
            <person name="Satoh M."/>
            <person name="Sonobe K."/>
            <person name="Ishii M."/>
            <person name="Ohtani R."/>
            <person name="Kanamori-Sato M."/>
            <person name="Honoki R."/>
            <person name="Miyazaki D."/>
            <person name="Mochizuki H."/>
            <person name="Umetsu J."/>
            <person name="Higashi K."/>
            <person name="Shibata D."/>
            <person name="Kamiya Y."/>
            <person name="Sato N."/>
            <person name="Nakamura Y."/>
            <person name="Tabata S."/>
            <person name="Ida S."/>
            <person name="Kurokawa K."/>
            <person name="Ohta H."/>
        </authorList>
    </citation>
    <scope>NUCLEOTIDE SEQUENCE [LARGE SCALE GENOMIC DNA]</scope>
    <source>
        <strain evidence="1 2">NIES-2285</strain>
    </source>
</reference>
<gene>
    <name evidence="1" type="ORF">KFL_010090040</name>
</gene>
<organism evidence="1 2">
    <name type="scientific">Klebsormidium nitens</name>
    <name type="common">Green alga</name>
    <name type="synonym">Ulothrix nitens</name>
    <dbReference type="NCBI Taxonomy" id="105231"/>
    <lineage>
        <taxon>Eukaryota</taxon>
        <taxon>Viridiplantae</taxon>
        <taxon>Streptophyta</taxon>
        <taxon>Klebsormidiophyceae</taxon>
        <taxon>Klebsormidiales</taxon>
        <taxon>Klebsormidiaceae</taxon>
        <taxon>Klebsormidium</taxon>
    </lineage>
</organism>
<dbReference type="OrthoDB" id="2418900at2759"/>